<gene>
    <name evidence="5" type="ORF">SAMN05444390_1025</name>
</gene>
<evidence type="ECO:0000313" key="6">
    <source>
        <dbReference type="Proteomes" id="UP000236745"/>
    </source>
</evidence>
<dbReference type="OrthoDB" id="6869495at2"/>
<dbReference type="AlphaFoldDB" id="A0A1H6AGC0"/>
<dbReference type="InterPro" id="IPR018900">
    <property type="entry name" value="Curli_CsgE"/>
</dbReference>
<comment type="function">
    <text evidence="1">May be involved in the biogenesis of curli organelles.</text>
</comment>
<proteinExistence type="predicted"/>
<evidence type="ECO:0000256" key="4">
    <source>
        <dbReference type="SAM" id="SignalP"/>
    </source>
</evidence>
<accession>A0A1H6AGC0</accession>
<dbReference type="EMBL" id="FNVQ01000002">
    <property type="protein sequence ID" value="SEG47280.1"/>
    <property type="molecule type" value="Genomic_DNA"/>
</dbReference>
<evidence type="ECO:0000256" key="2">
    <source>
        <dbReference type="ARBA" id="ARBA00014024"/>
    </source>
</evidence>
<dbReference type="Pfam" id="PF10627">
    <property type="entry name" value="CsgE"/>
    <property type="match status" value="1"/>
</dbReference>
<keyword evidence="6" id="KW-1185">Reference proteome</keyword>
<organism evidence="5 6">
    <name type="scientific">Marinobacterium lutimaris</name>
    <dbReference type="NCBI Taxonomy" id="568106"/>
    <lineage>
        <taxon>Bacteria</taxon>
        <taxon>Pseudomonadati</taxon>
        <taxon>Pseudomonadota</taxon>
        <taxon>Gammaproteobacteria</taxon>
        <taxon>Oceanospirillales</taxon>
        <taxon>Oceanospirillaceae</taxon>
        <taxon>Marinobacterium</taxon>
    </lineage>
</organism>
<evidence type="ECO:0000256" key="3">
    <source>
        <dbReference type="ARBA" id="ARBA00022729"/>
    </source>
</evidence>
<feature type="chain" id="PRO_5009292692" description="Curli production assembly/transport component CsgE" evidence="4">
    <location>
        <begin position="22"/>
        <end position="133"/>
    </location>
</feature>
<protein>
    <recommendedName>
        <fullName evidence="2">Curli production assembly/transport component CsgE</fullName>
    </recommendedName>
</protein>
<dbReference type="RefSeq" id="WP_104003126.1">
    <property type="nucleotide sequence ID" value="NZ_FNVQ01000002.1"/>
</dbReference>
<dbReference type="Proteomes" id="UP000236745">
    <property type="component" value="Unassembled WGS sequence"/>
</dbReference>
<evidence type="ECO:0000256" key="1">
    <source>
        <dbReference type="ARBA" id="ARBA00003989"/>
    </source>
</evidence>
<reference evidence="5 6" key="1">
    <citation type="submission" date="2016-10" db="EMBL/GenBank/DDBJ databases">
        <authorList>
            <person name="de Groot N.N."/>
        </authorList>
    </citation>
    <scope>NUCLEOTIDE SEQUENCE [LARGE SCALE GENOMIC DNA]</scope>
    <source>
        <strain evidence="5 6">DSM 22012</strain>
    </source>
</reference>
<evidence type="ECO:0000313" key="5">
    <source>
        <dbReference type="EMBL" id="SEG47280.1"/>
    </source>
</evidence>
<keyword evidence="3 4" id="KW-0732">Signal</keyword>
<feature type="signal peptide" evidence="4">
    <location>
        <begin position="1"/>
        <end position="21"/>
    </location>
</feature>
<sequence>MNKLRYLASILALTCSMSVHSQGIEDEIFGFTIDNTITRVGHDFARFLGDYRNTQLPPSDYNLTMRERPSARWGNLIWVEKDHSTVYLRFISPSNSELQQIAEDAAVQIHKNVQKLKIQELYIDRFDLDDDEI</sequence>
<name>A0A1H6AGC0_9GAMM</name>